<organism evidence="8 9">
    <name type="scientific">Mycoplasmopsis mustelae</name>
    <dbReference type="NCBI Taxonomy" id="171289"/>
    <lineage>
        <taxon>Bacteria</taxon>
        <taxon>Bacillati</taxon>
        <taxon>Mycoplasmatota</taxon>
        <taxon>Mycoplasmoidales</taxon>
        <taxon>Metamycoplasmataceae</taxon>
        <taxon>Mycoplasmopsis</taxon>
    </lineage>
</organism>
<keyword evidence="2 6" id="KW-0698">rRNA processing</keyword>
<dbReference type="Gene3D" id="3.30.950.10">
    <property type="entry name" value="Methyltransferase, Cobalt-precorrin-4 Transmethylase, Domain 2"/>
    <property type="match status" value="1"/>
</dbReference>
<dbReference type="InterPro" id="IPR008189">
    <property type="entry name" value="rRNA_ssu_MeTfrase_I"/>
</dbReference>
<dbReference type="AlphaFoldDB" id="A0A4R7UDC2"/>
<dbReference type="RefSeq" id="WP_134111008.1">
    <property type="nucleotide sequence ID" value="NZ_SOCN01000002.1"/>
</dbReference>
<dbReference type="InterPro" id="IPR014777">
    <property type="entry name" value="4pyrrole_Mease_sub1"/>
</dbReference>
<dbReference type="PANTHER" id="PTHR46111:SF1">
    <property type="entry name" value="RIBOSOMAL RNA SMALL SUBUNIT METHYLTRANSFERASE I"/>
    <property type="match status" value="1"/>
</dbReference>
<dbReference type="SUPFAM" id="SSF53790">
    <property type="entry name" value="Tetrapyrrole methylase"/>
    <property type="match status" value="1"/>
</dbReference>
<dbReference type="PIRSF" id="PIRSF005917">
    <property type="entry name" value="MTase_YraL"/>
    <property type="match status" value="1"/>
</dbReference>
<comment type="similarity">
    <text evidence="6">Belongs to the methyltransferase superfamily. RsmI family.</text>
</comment>
<dbReference type="Pfam" id="PF00590">
    <property type="entry name" value="TP_methylase"/>
    <property type="match status" value="1"/>
</dbReference>
<evidence type="ECO:0000256" key="6">
    <source>
        <dbReference type="HAMAP-Rule" id="MF_01877"/>
    </source>
</evidence>
<dbReference type="InterPro" id="IPR000878">
    <property type="entry name" value="4pyrrol_Mease"/>
</dbReference>
<comment type="caution">
    <text evidence="8">The sequence shown here is derived from an EMBL/GenBank/DDBJ whole genome shotgun (WGS) entry which is preliminary data.</text>
</comment>
<dbReference type="PANTHER" id="PTHR46111">
    <property type="entry name" value="RIBOSOMAL RNA SMALL SUBUNIT METHYLTRANSFERASE I"/>
    <property type="match status" value="1"/>
</dbReference>
<keyword evidence="9" id="KW-1185">Reference proteome</keyword>
<dbReference type="HAMAP" id="MF_01877">
    <property type="entry name" value="16SrRNA_methyltr_I"/>
    <property type="match status" value="1"/>
</dbReference>
<keyword evidence="5 6" id="KW-0949">S-adenosyl-L-methionine</keyword>
<dbReference type="CDD" id="cd11648">
    <property type="entry name" value="RsmI"/>
    <property type="match status" value="1"/>
</dbReference>
<reference evidence="8 9" key="1">
    <citation type="submission" date="2019-03" db="EMBL/GenBank/DDBJ databases">
        <title>Genomic Encyclopedia of Archaeal and Bacterial Type Strains, Phase II (KMG-II): from individual species to whole genera.</title>
        <authorList>
            <person name="Goeker M."/>
        </authorList>
    </citation>
    <scope>NUCLEOTIDE SEQUENCE [LARGE SCALE GENOMIC DNA]</scope>
    <source>
        <strain evidence="8 9">ATCC 35214</strain>
    </source>
</reference>
<dbReference type="InterPro" id="IPR035996">
    <property type="entry name" value="4pyrrol_Methylase_sf"/>
</dbReference>
<evidence type="ECO:0000313" key="9">
    <source>
        <dbReference type="Proteomes" id="UP000295757"/>
    </source>
</evidence>
<comment type="function">
    <text evidence="6">Catalyzes the 2'-O-methylation of the ribose of cytidine 1402 (C1402) in 16S rRNA.</text>
</comment>
<keyword evidence="1 6" id="KW-0963">Cytoplasm</keyword>
<feature type="domain" description="Tetrapyrrole methylase" evidence="7">
    <location>
        <begin position="3"/>
        <end position="192"/>
    </location>
</feature>
<evidence type="ECO:0000256" key="1">
    <source>
        <dbReference type="ARBA" id="ARBA00022490"/>
    </source>
</evidence>
<dbReference type="Gene3D" id="3.40.1010.10">
    <property type="entry name" value="Cobalt-precorrin-4 Transmethylase, Domain 1"/>
    <property type="match status" value="1"/>
</dbReference>
<evidence type="ECO:0000256" key="3">
    <source>
        <dbReference type="ARBA" id="ARBA00022603"/>
    </source>
</evidence>
<comment type="subcellular location">
    <subcellularLocation>
        <location evidence="6">Cytoplasm</location>
    </subcellularLocation>
</comment>
<dbReference type="EC" id="2.1.1.198" evidence="6"/>
<dbReference type="GO" id="GO:0005737">
    <property type="term" value="C:cytoplasm"/>
    <property type="evidence" value="ECO:0007669"/>
    <property type="project" value="UniProtKB-SubCell"/>
</dbReference>
<evidence type="ECO:0000256" key="4">
    <source>
        <dbReference type="ARBA" id="ARBA00022679"/>
    </source>
</evidence>
<proteinExistence type="inferred from homology"/>
<evidence type="ECO:0000259" key="7">
    <source>
        <dbReference type="Pfam" id="PF00590"/>
    </source>
</evidence>
<dbReference type="FunFam" id="3.40.1010.10:FF:000007">
    <property type="entry name" value="Ribosomal RNA small subunit methyltransferase I"/>
    <property type="match status" value="1"/>
</dbReference>
<name>A0A4R7UDC2_9BACT</name>
<keyword evidence="3 6" id="KW-0489">Methyltransferase</keyword>
<evidence type="ECO:0000313" key="8">
    <source>
        <dbReference type="EMBL" id="TDV23565.1"/>
    </source>
</evidence>
<dbReference type="EMBL" id="SOCN01000002">
    <property type="protein sequence ID" value="TDV23565.1"/>
    <property type="molecule type" value="Genomic_DNA"/>
</dbReference>
<dbReference type="GO" id="GO:0070677">
    <property type="term" value="F:rRNA (cytosine-2'-O-)-methyltransferase activity"/>
    <property type="evidence" value="ECO:0007669"/>
    <property type="project" value="UniProtKB-UniRule"/>
</dbReference>
<keyword evidence="4 6" id="KW-0808">Transferase</keyword>
<evidence type="ECO:0000256" key="2">
    <source>
        <dbReference type="ARBA" id="ARBA00022552"/>
    </source>
</evidence>
<gene>
    <name evidence="6" type="primary">rsmI</name>
    <name evidence="8" type="ORF">BCF59_0556</name>
</gene>
<comment type="catalytic activity">
    <reaction evidence="6">
        <text>cytidine(1402) in 16S rRNA + S-adenosyl-L-methionine = 2'-O-methylcytidine(1402) in 16S rRNA + S-adenosyl-L-homocysteine + H(+)</text>
        <dbReference type="Rhea" id="RHEA:42924"/>
        <dbReference type="Rhea" id="RHEA-COMP:10285"/>
        <dbReference type="Rhea" id="RHEA-COMP:10286"/>
        <dbReference type="ChEBI" id="CHEBI:15378"/>
        <dbReference type="ChEBI" id="CHEBI:57856"/>
        <dbReference type="ChEBI" id="CHEBI:59789"/>
        <dbReference type="ChEBI" id="CHEBI:74495"/>
        <dbReference type="ChEBI" id="CHEBI:82748"/>
        <dbReference type="EC" id="2.1.1.198"/>
    </reaction>
</comment>
<dbReference type="InterPro" id="IPR014776">
    <property type="entry name" value="4pyrrole_Mease_sub2"/>
</dbReference>
<dbReference type="Proteomes" id="UP000295757">
    <property type="component" value="Unassembled WGS sequence"/>
</dbReference>
<dbReference type="OrthoDB" id="9809084at2"/>
<protein>
    <recommendedName>
        <fullName evidence="6">Ribosomal RNA small subunit methyltransferase I</fullName>
        <ecNumber evidence="6">2.1.1.198</ecNumber>
    </recommendedName>
    <alternativeName>
        <fullName evidence="6">16S rRNA 2'-O-ribose C1402 methyltransferase</fullName>
    </alternativeName>
    <alternativeName>
        <fullName evidence="6">rRNA (cytidine-2'-O-)-methyltransferase RsmI</fullName>
    </alternativeName>
</protein>
<sequence>MSKLYIVGTPIGNLSDITYRAVETLQKVDVIACEDTRVTIKLLEKYHITKKKLITNNIVNEKNVVKELLNYLLNNKSVAVVSDAGMPLVADPGFNIINLARQNNIEIEIIPGVSAAITAFVGSGFSHNFTFLGFIKDKSQQRKNQLKTLTEGTYIFFVSPHKLISTISDIYEIFKDEVNICLAKELTKIYEQWFFEKPSTLLKILEQCSTIKGEYTLVLNIAKVKHIKINKYAKNK</sequence>
<dbReference type="NCBIfam" id="TIGR00096">
    <property type="entry name" value="16S rRNA (cytidine(1402)-2'-O)-methyltransferase"/>
    <property type="match status" value="1"/>
</dbReference>
<evidence type="ECO:0000256" key="5">
    <source>
        <dbReference type="ARBA" id="ARBA00022691"/>
    </source>
</evidence>
<accession>A0A4R7UDC2</accession>